<feature type="region of interest" description="Disordered" evidence="1">
    <location>
        <begin position="226"/>
        <end position="389"/>
    </location>
</feature>
<feature type="region of interest" description="Disordered" evidence="1">
    <location>
        <begin position="448"/>
        <end position="504"/>
    </location>
</feature>
<feature type="region of interest" description="Disordered" evidence="1">
    <location>
        <begin position="646"/>
        <end position="726"/>
    </location>
</feature>
<feature type="compositionally biased region" description="Polar residues" evidence="1">
    <location>
        <begin position="702"/>
        <end position="718"/>
    </location>
</feature>
<feature type="compositionally biased region" description="Polar residues" evidence="1">
    <location>
        <begin position="156"/>
        <end position="184"/>
    </location>
</feature>
<feature type="region of interest" description="Disordered" evidence="1">
    <location>
        <begin position="574"/>
        <end position="613"/>
    </location>
</feature>
<feature type="compositionally biased region" description="Basic and acidic residues" evidence="1">
    <location>
        <begin position="672"/>
        <end position="681"/>
    </location>
</feature>
<comment type="caution">
    <text evidence="2">The sequence shown here is derived from an EMBL/GenBank/DDBJ whole genome shotgun (WGS) entry which is preliminary data.</text>
</comment>
<feature type="region of interest" description="Disordered" evidence="1">
    <location>
        <begin position="156"/>
        <end position="205"/>
    </location>
</feature>
<feature type="compositionally biased region" description="Polar residues" evidence="1">
    <location>
        <begin position="328"/>
        <end position="339"/>
    </location>
</feature>
<dbReference type="Proteomes" id="UP001174909">
    <property type="component" value="Unassembled WGS sequence"/>
</dbReference>
<feature type="compositionally biased region" description="Acidic residues" evidence="1">
    <location>
        <begin position="1"/>
        <end position="14"/>
    </location>
</feature>
<keyword evidence="3" id="KW-1185">Reference proteome</keyword>
<feature type="compositionally biased region" description="Polar residues" evidence="1">
    <location>
        <begin position="296"/>
        <end position="308"/>
    </location>
</feature>
<gene>
    <name evidence="2" type="ORF">GBAR_LOCUS21744</name>
</gene>
<feature type="compositionally biased region" description="Basic and acidic residues" evidence="1">
    <location>
        <begin position="124"/>
        <end position="137"/>
    </location>
</feature>
<feature type="compositionally biased region" description="Basic residues" evidence="1">
    <location>
        <begin position="585"/>
        <end position="595"/>
    </location>
</feature>
<evidence type="ECO:0000313" key="3">
    <source>
        <dbReference type="Proteomes" id="UP001174909"/>
    </source>
</evidence>
<feature type="region of interest" description="Disordered" evidence="1">
    <location>
        <begin position="1"/>
        <end position="53"/>
    </location>
</feature>
<reference evidence="2" key="1">
    <citation type="submission" date="2023-03" db="EMBL/GenBank/DDBJ databases">
        <authorList>
            <person name="Steffen K."/>
            <person name="Cardenas P."/>
        </authorList>
    </citation>
    <scope>NUCLEOTIDE SEQUENCE</scope>
</reference>
<protein>
    <submittedName>
        <fullName evidence="2">Uncharacterized protein</fullName>
    </submittedName>
</protein>
<feature type="compositionally biased region" description="Pro residues" evidence="1">
    <location>
        <begin position="651"/>
        <end position="667"/>
    </location>
</feature>
<dbReference type="AlphaFoldDB" id="A0AA35T165"/>
<feature type="compositionally biased region" description="Polar residues" evidence="1">
    <location>
        <begin position="600"/>
        <end position="613"/>
    </location>
</feature>
<organism evidence="2 3">
    <name type="scientific">Geodia barretti</name>
    <name type="common">Barrett's horny sponge</name>
    <dbReference type="NCBI Taxonomy" id="519541"/>
    <lineage>
        <taxon>Eukaryota</taxon>
        <taxon>Metazoa</taxon>
        <taxon>Porifera</taxon>
        <taxon>Demospongiae</taxon>
        <taxon>Heteroscleromorpha</taxon>
        <taxon>Tetractinellida</taxon>
        <taxon>Astrophorina</taxon>
        <taxon>Geodiidae</taxon>
        <taxon>Geodia</taxon>
    </lineage>
</organism>
<feature type="compositionally biased region" description="Polar residues" evidence="1">
    <location>
        <begin position="28"/>
        <end position="50"/>
    </location>
</feature>
<name>A0AA35T165_GEOBA</name>
<feature type="compositionally biased region" description="Basic and acidic residues" evidence="1">
    <location>
        <begin position="473"/>
        <end position="504"/>
    </location>
</feature>
<feature type="region of interest" description="Disordered" evidence="1">
    <location>
        <begin position="98"/>
        <end position="142"/>
    </location>
</feature>
<evidence type="ECO:0000313" key="2">
    <source>
        <dbReference type="EMBL" id="CAI8039097.1"/>
    </source>
</evidence>
<evidence type="ECO:0000256" key="1">
    <source>
        <dbReference type="SAM" id="MobiDB-lite"/>
    </source>
</evidence>
<accession>A0AA35T165</accession>
<proteinExistence type="predicted"/>
<dbReference type="EMBL" id="CASHTH010003024">
    <property type="protein sequence ID" value="CAI8039097.1"/>
    <property type="molecule type" value="Genomic_DNA"/>
</dbReference>
<sequence>MKGDEENDEVVDVVEMEHGKPTEHCASPHQQTPETTAGETSRLTPPSQSELFLPSPSELYRCLPCRGKPVTLTGSALEVGESFLDQEESLLQRARWVVPPRATSSRALQESRPIRSSVAPQKTVEVKRQNTAHRDHSPAGATPVISASLRLPASVAVSQTDASSSDSRQCINPPEKSSLSSNGGRSRHTPSEVSSTLKTQTRENVLELSPRGPKILLKSKLCPQPREMRTQFSPQTTGREKQKLLESPMSGGSAVAVRGRRYEVPEVIDSSFFDHESQMEGSGGEGEREEPRVTLCSPSTQGSTSGQENPVEPCSTPQGPIISDRDNMASTQGSTSGQENPVEPCSTPQGPIISDRDNMARRGSSAVERQSISSPVEERNLQQPTGPRTLITTYCDNVRTAAGGSSSVDKGNSSVGVRNLQQPMVPPETSIATSTDLTSLLVISSVAGDGGESRGLSPTRRNLEGTLNSALEGRTEETSENEAVREEGERGARGEKEVRVSSGEKEMSRIREYNVKIPKLSVPTPTTRALRCRAEDANIAEVLSDLRLSLASQHCGDSLSEFHDFVLRLPLPSVRDAPTAGDRKTTRRPQKRKRTECKETNQNPISEDPLPSTSVSTLLTHLRDKPVQTGTGKESQADSWSSIDHLLDCLLPPPPPPPPPTPPPPRAPAAQEMREQRETESQRAACSENEGPHQRGNDPENGPSSHSDSDLQPGQSPSDRVRQAECPMHIKKIIHGFWFRHSIALTKMSTDHTTP</sequence>